<dbReference type="SUPFAM" id="SSF56672">
    <property type="entry name" value="DNA/RNA polymerases"/>
    <property type="match status" value="1"/>
</dbReference>
<dbReference type="RefSeq" id="XP_041427211.1">
    <property type="nucleotide sequence ID" value="XM_041571277.1"/>
</dbReference>
<dbReference type="AlphaFoldDB" id="A0A8J1LCK5"/>
<protein>
    <submittedName>
        <fullName evidence="5">Uncharacterized protein LOC121396402</fullName>
    </submittedName>
</protein>
<dbReference type="InterPro" id="IPR010998">
    <property type="entry name" value="Integrase_recombinase_N"/>
</dbReference>
<keyword evidence="2" id="KW-0233">DNA recombination</keyword>
<dbReference type="OrthoDB" id="10064229at2759"/>
<dbReference type="GO" id="GO:0003677">
    <property type="term" value="F:DNA binding"/>
    <property type="evidence" value="ECO:0007669"/>
    <property type="project" value="UniProtKB-KW"/>
</dbReference>
<dbReference type="GO" id="GO:0006310">
    <property type="term" value="P:DNA recombination"/>
    <property type="evidence" value="ECO:0007669"/>
    <property type="project" value="UniProtKB-KW"/>
</dbReference>
<dbReference type="Gene3D" id="3.10.10.10">
    <property type="entry name" value="HIV Type 1 Reverse Transcriptase, subunit A, domain 1"/>
    <property type="match status" value="1"/>
</dbReference>
<proteinExistence type="predicted"/>
<reference evidence="5" key="1">
    <citation type="submission" date="2025-08" db="UniProtKB">
        <authorList>
            <consortium name="RefSeq"/>
        </authorList>
    </citation>
    <scope>IDENTIFICATION</scope>
    <source>
        <strain evidence="5">J_2021</strain>
        <tissue evidence="5">Erythrocytes</tissue>
    </source>
</reference>
<keyword evidence="1" id="KW-0238">DNA-binding</keyword>
<feature type="compositionally biased region" description="Polar residues" evidence="3">
    <location>
        <begin position="193"/>
        <end position="203"/>
    </location>
</feature>
<dbReference type="GeneID" id="121396402"/>
<accession>A0A8J1LCK5</accession>
<gene>
    <name evidence="5" type="primary">LOC121396402</name>
</gene>
<evidence type="ECO:0000256" key="2">
    <source>
        <dbReference type="ARBA" id="ARBA00023172"/>
    </source>
</evidence>
<feature type="compositionally biased region" description="Polar residues" evidence="3">
    <location>
        <begin position="325"/>
        <end position="346"/>
    </location>
</feature>
<feature type="region of interest" description="Disordered" evidence="3">
    <location>
        <begin position="570"/>
        <end position="595"/>
    </location>
</feature>
<dbReference type="KEGG" id="xla:121396402"/>
<feature type="compositionally biased region" description="Polar residues" evidence="3">
    <location>
        <begin position="422"/>
        <end position="434"/>
    </location>
</feature>
<feature type="compositionally biased region" description="Basic residues" evidence="3">
    <location>
        <begin position="40"/>
        <end position="52"/>
    </location>
</feature>
<dbReference type="SUPFAM" id="SSF47823">
    <property type="entry name" value="lambda integrase-like, N-terminal domain"/>
    <property type="match status" value="1"/>
</dbReference>
<dbReference type="InterPro" id="IPR013762">
    <property type="entry name" value="Integrase-like_cat_sf"/>
</dbReference>
<dbReference type="GO" id="GO:0015074">
    <property type="term" value="P:DNA integration"/>
    <property type="evidence" value="ECO:0007669"/>
    <property type="project" value="InterPro"/>
</dbReference>
<feature type="region of interest" description="Disordered" evidence="3">
    <location>
        <begin position="193"/>
        <end position="555"/>
    </location>
</feature>
<dbReference type="Gene3D" id="3.30.70.270">
    <property type="match status" value="1"/>
</dbReference>
<sequence>MAQQDSGSVGSPGGVTGTPDRLHSDTTPPIFRIQTAGQRLRQKQIPLRHTRPRLSGNHTTRSPKAKGRGYYSNLFMVPKKDGSLRPVLRPQGSQSLRQKCHFKMESIQSVLSSMEENEFMTVIDIKDAYLHIPIHPAHHGFLRFYVNGQHWQFVALPFGLSSAPRTFTKVTAAALEDLRLTAYRLSPIWTTLGQGSIRTSNPPSHIPRPTEPNHTGLDDQLHQVETSPNSVNRVPGSHPRLQTRESLPATRQGRDPSEPNSISPGTPPHSPSSSHADSGHDGCLLPGDSVCTSPHQISSTHHPSTPTQRSNQPRSPDCHPEPSADLSSMVASPTSDISGKTISTPSLDGPNHRCQSTRVGRSRRPNHCTGPLDSGRNETAHQPPGAQSDTLLPRTHGAVAPGTTGADTVRQRDGRSLHKSSGRNQKSQCPQGSSGDPKVGRRQCSSVIRGPHSRRGQLDSRLSEQGNHRSRGMEPPPRCVPPTSGQVGATRDRPHGFQDQQTGPAVRLKKPGSPGPRSGRPRDSLALLQGLRLPPSHSPAKGRQENKERRNSDHSGGSILAQEVMVHGHCEHGGGRTLPSTAADRPTHPGSGCPPEFSSLGFNGVALEALILRKSGAPAEAIPTMLRARKPVSAKIYHRVWKTFISWCEQRDLNPQKAGDRETLSFLQDGLAKGLALSSLKVQVSALSILLRKKLAMHPNIQTFLQGATRLIPPYCCPIPPWDLNLVLSALQEDPFEPLDQVPLSTLTEKVVFLLAITSARRVSDLAALSCRSPFTVLHMDKVVLRPTADFLPKVVSDFHLNQDIVVPSLCPNPKGPIENKLHTLDVVRAISCYLKATEGVRRSDALFIIPNGPKRGTKAAKSTLSKWIRSIISRAYAVKGKDPPIHVRAHSTRSVSTSWAFRHNASADQICKAATWASLHTFTRFYRLHTHASADAAFGRKVLSAVIS</sequence>
<keyword evidence="4" id="KW-1185">Reference proteome</keyword>
<dbReference type="InterPro" id="IPR011010">
    <property type="entry name" value="DNA_brk_join_enz"/>
</dbReference>
<evidence type="ECO:0000256" key="1">
    <source>
        <dbReference type="ARBA" id="ARBA00023125"/>
    </source>
</evidence>
<dbReference type="PANTHER" id="PTHR33066:SF2">
    <property type="entry name" value="FILAGGRIN-2-LIKE"/>
    <property type="match status" value="1"/>
</dbReference>
<dbReference type="Gene3D" id="1.10.150.130">
    <property type="match status" value="1"/>
</dbReference>
<dbReference type="Gene3D" id="1.10.443.10">
    <property type="entry name" value="Intergrase catalytic core"/>
    <property type="match status" value="1"/>
</dbReference>
<dbReference type="InterPro" id="IPR043128">
    <property type="entry name" value="Rev_trsase/Diguanyl_cyclase"/>
</dbReference>
<name>A0A8J1LCK5_XENLA</name>
<dbReference type="PANTHER" id="PTHR33066">
    <property type="entry name" value="INTEGRASE_SAM-LIKE_N DOMAIN-CONTAINING PROTEIN"/>
    <property type="match status" value="1"/>
</dbReference>
<feature type="region of interest" description="Disordered" evidence="3">
    <location>
        <begin position="1"/>
        <end position="68"/>
    </location>
</feature>
<evidence type="ECO:0000313" key="4">
    <source>
        <dbReference type="Proteomes" id="UP000186698"/>
    </source>
</evidence>
<dbReference type="SUPFAM" id="SSF56349">
    <property type="entry name" value="DNA breaking-rejoining enzymes"/>
    <property type="match status" value="1"/>
</dbReference>
<dbReference type="InterPro" id="IPR043502">
    <property type="entry name" value="DNA/RNA_pol_sf"/>
</dbReference>
<organism evidence="4 5">
    <name type="scientific">Xenopus laevis</name>
    <name type="common">African clawed frog</name>
    <dbReference type="NCBI Taxonomy" id="8355"/>
    <lineage>
        <taxon>Eukaryota</taxon>
        <taxon>Metazoa</taxon>
        <taxon>Chordata</taxon>
        <taxon>Craniata</taxon>
        <taxon>Vertebrata</taxon>
        <taxon>Euteleostomi</taxon>
        <taxon>Amphibia</taxon>
        <taxon>Batrachia</taxon>
        <taxon>Anura</taxon>
        <taxon>Pipoidea</taxon>
        <taxon>Pipidae</taxon>
        <taxon>Xenopodinae</taxon>
        <taxon>Xenopus</taxon>
        <taxon>Xenopus</taxon>
    </lineage>
</organism>
<evidence type="ECO:0000313" key="5">
    <source>
        <dbReference type="RefSeq" id="XP_041427211.1"/>
    </source>
</evidence>
<dbReference type="Proteomes" id="UP000186698">
    <property type="component" value="Chromosome 7S"/>
</dbReference>
<feature type="compositionally biased region" description="Polar residues" evidence="3">
    <location>
        <begin position="223"/>
        <end position="232"/>
    </location>
</feature>
<feature type="compositionally biased region" description="Polar residues" evidence="3">
    <location>
        <begin position="290"/>
        <end position="314"/>
    </location>
</feature>
<feature type="compositionally biased region" description="Basic and acidic residues" evidence="3">
    <location>
        <begin position="542"/>
        <end position="553"/>
    </location>
</feature>
<evidence type="ECO:0000256" key="3">
    <source>
        <dbReference type="SAM" id="MobiDB-lite"/>
    </source>
</evidence>